<organism evidence="1">
    <name type="scientific">Escherichia phage fEgEco12</name>
    <dbReference type="NCBI Taxonomy" id="3158837"/>
    <lineage>
        <taxon>Viruses</taxon>
        <taxon>Duplodnaviria</taxon>
        <taxon>Heunggongvirae</taxon>
        <taxon>Uroviricota</taxon>
        <taxon>Caudoviricetes</taxon>
    </lineage>
</organism>
<sequence length="194" mass="22888">MNFKEIESKIKYFKDIKKLWEKYKIDYQFQDDDTVQNIDINIRVKFKNGNYGEVKLNAIGVFLKDYDGSSLAQFDFTPDPDDMLLSEVNAYDLEMFNGKPLLFRLSDEWDEIYYTYKDGVIRDANDEVVNDMEERLFQESCVSSESYTYQYLLDMFDLYSKIDSEMSTLGIHYLTINDFAQLETAVKALVKVLK</sequence>
<dbReference type="EMBL" id="PP777464">
    <property type="protein sequence ID" value="XBS49229.1"/>
    <property type="molecule type" value="Genomic_DNA"/>
</dbReference>
<accession>A0AAU7PG98</accession>
<proteinExistence type="predicted"/>
<evidence type="ECO:0008006" key="2">
    <source>
        <dbReference type="Google" id="ProtNLM"/>
    </source>
</evidence>
<protein>
    <recommendedName>
        <fullName evidence="2">Baseplate hub subunit</fullName>
    </recommendedName>
</protein>
<reference evidence="1" key="1">
    <citation type="submission" date="2024-05" db="EMBL/GenBank/DDBJ databases">
        <authorList>
            <person name="Badawy S."/>
            <person name="Skurnik M."/>
        </authorList>
    </citation>
    <scope>NUCLEOTIDE SEQUENCE</scope>
</reference>
<name>A0AAU7PG98_9CAUD</name>
<evidence type="ECO:0000313" key="1">
    <source>
        <dbReference type="EMBL" id="XBS49229.1"/>
    </source>
</evidence>